<organism evidence="2 3">
    <name type="scientific">Candidatus Portnoybacteria bacterium CG11_big_fil_rev_8_21_14_0_20_40_15</name>
    <dbReference type="NCBI Taxonomy" id="1974817"/>
    <lineage>
        <taxon>Bacteria</taxon>
        <taxon>Candidatus Portnoyibacteriota</taxon>
    </lineage>
</organism>
<reference evidence="2 3" key="1">
    <citation type="submission" date="2017-09" db="EMBL/GenBank/DDBJ databases">
        <title>Depth-based differentiation of microbial function through sediment-hosted aquifers and enrichment of novel symbionts in the deep terrestrial subsurface.</title>
        <authorList>
            <person name="Probst A.J."/>
            <person name="Ladd B."/>
            <person name="Jarett J.K."/>
            <person name="Geller-Mcgrath D.E."/>
            <person name="Sieber C.M."/>
            <person name="Emerson J.B."/>
            <person name="Anantharaman K."/>
            <person name="Thomas B.C."/>
            <person name="Malmstrom R."/>
            <person name="Stieglmeier M."/>
            <person name="Klingl A."/>
            <person name="Woyke T."/>
            <person name="Ryan C.M."/>
            <person name="Banfield J.F."/>
        </authorList>
    </citation>
    <scope>NUCLEOTIDE SEQUENCE [LARGE SCALE GENOMIC DNA]</scope>
    <source>
        <strain evidence="2">CG11_big_fil_rev_8_21_14_0_20_40_15</strain>
    </source>
</reference>
<dbReference type="AlphaFoldDB" id="A0A2H0KVY4"/>
<dbReference type="Pfam" id="PF01797">
    <property type="entry name" value="Y1_Tnp"/>
    <property type="match status" value="1"/>
</dbReference>
<evidence type="ECO:0000259" key="1">
    <source>
        <dbReference type="SMART" id="SM01321"/>
    </source>
</evidence>
<evidence type="ECO:0000313" key="3">
    <source>
        <dbReference type="Proteomes" id="UP000229317"/>
    </source>
</evidence>
<evidence type="ECO:0000313" key="2">
    <source>
        <dbReference type="EMBL" id="PIQ75584.1"/>
    </source>
</evidence>
<dbReference type="PANTHER" id="PTHR34322">
    <property type="entry name" value="TRANSPOSASE, Y1_TNP DOMAIN-CONTAINING"/>
    <property type="match status" value="1"/>
</dbReference>
<sequence length="178" mass="20639">MRARQFVWPESWPTRKPIVKILTFFLADNHFHLLLKEIQEGGITMFMRKLGDGITCYSNKKYQQKGRLFQGAYKARLVDSDTYLRYLSAYIQVKNPFELYDGGLKKAVEEFDEAFDSVIQNPFCSLGDYAGDRKSPIIDKDLLGEIFPNKNDYKKFARECILGMNLEEKLGDAIKDVE</sequence>
<dbReference type="PANTHER" id="PTHR34322:SF2">
    <property type="entry name" value="TRANSPOSASE IS200-LIKE DOMAIN-CONTAINING PROTEIN"/>
    <property type="match status" value="1"/>
</dbReference>
<name>A0A2H0KVY4_9BACT</name>
<dbReference type="GO" id="GO:0003677">
    <property type="term" value="F:DNA binding"/>
    <property type="evidence" value="ECO:0007669"/>
    <property type="project" value="InterPro"/>
</dbReference>
<dbReference type="InterPro" id="IPR002686">
    <property type="entry name" value="Transposase_17"/>
</dbReference>
<dbReference type="EMBL" id="PCVO01000004">
    <property type="protein sequence ID" value="PIQ75584.1"/>
    <property type="molecule type" value="Genomic_DNA"/>
</dbReference>
<dbReference type="Proteomes" id="UP000229317">
    <property type="component" value="Unassembled WGS sequence"/>
</dbReference>
<dbReference type="Gene3D" id="3.30.70.1290">
    <property type="entry name" value="Transposase IS200-like"/>
    <property type="match status" value="1"/>
</dbReference>
<dbReference type="GO" id="GO:0006313">
    <property type="term" value="P:DNA transposition"/>
    <property type="evidence" value="ECO:0007669"/>
    <property type="project" value="InterPro"/>
</dbReference>
<feature type="domain" description="Transposase IS200-like" evidence="1">
    <location>
        <begin position="7"/>
        <end position="94"/>
    </location>
</feature>
<gene>
    <name evidence="2" type="ORF">COV84_00265</name>
</gene>
<dbReference type="SUPFAM" id="SSF143422">
    <property type="entry name" value="Transposase IS200-like"/>
    <property type="match status" value="1"/>
</dbReference>
<proteinExistence type="predicted"/>
<dbReference type="GO" id="GO:0004803">
    <property type="term" value="F:transposase activity"/>
    <property type="evidence" value="ECO:0007669"/>
    <property type="project" value="InterPro"/>
</dbReference>
<protein>
    <recommendedName>
        <fullName evidence="1">Transposase IS200-like domain-containing protein</fullName>
    </recommendedName>
</protein>
<accession>A0A2H0KVY4</accession>
<dbReference type="InterPro" id="IPR036515">
    <property type="entry name" value="Transposase_17_sf"/>
</dbReference>
<dbReference type="SMART" id="SM01321">
    <property type="entry name" value="Y1_Tnp"/>
    <property type="match status" value="1"/>
</dbReference>
<comment type="caution">
    <text evidence="2">The sequence shown here is derived from an EMBL/GenBank/DDBJ whole genome shotgun (WGS) entry which is preliminary data.</text>
</comment>